<name>A0AAU9JLA9_9CILI</name>
<keyword evidence="1" id="KW-0175">Coiled coil</keyword>
<dbReference type="Proteomes" id="UP001162131">
    <property type="component" value="Unassembled WGS sequence"/>
</dbReference>
<dbReference type="AlphaFoldDB" id="A0AAU9JLA9"/>
<organism evidence="2 3">
    <name type="scientific">Blepharisma stoltei</name>
    <dbReference type="NCBI Taxonomy" id="1481888"/>
    <lineage>
        <taxon>Eukaryota</taxon>
        <taxon>Sar</taxon>
        <taxon>Alveolata</taxon>
        <taxon>Ciliophora</taxon>
        <taxon>Postciliodesmatophora</taxon>
        <taxon>Heterotrichea</taxon>
        <taxon>Heterotrichida</taxon>
        <taxon>Blepharismidae</taxon>
        <taxon>Blepharisma</taxon>
    </lineage>
</organism>
<feature type="coiled-coil region" evidence="1">
    <location>
        <begin position="118"/>
        <end position="268"/>
    </location>
</feature>
<gene>
    <name evidence="2" type="ORF">BSTOLATCC_MIC37706</name>
</gene>
<proteinExistence type="predicted"/>
<feature type="coiled-coil region" evidence="1">
    <location>
        <begin position="414"/>
        <end position="455"/>
    </location>
</feature>
<protein>
    <submittedName>
        <fullName evidence="2">Uncharacterized protein</fullName>
    </submittedName>
</protein>
<sequence length="521" mass="60563">MAFYEQCPRCDYFEEIISSQSNKISSTLSMLEPLNVPGIAEETIMVPQVHSQEMIPVKLPREPTSREESDYVKSAMFALNQKLKLLKYLDHEKEQLTALYSQSIKNTKDIQLSADDTFNQLNEDIKQHEKDMVEIHEDILELQQLLKEEEEKCSRADSVIFGLLENKSDFESDIQELANKVNDAAELMKNIKNTQNALENTEKERQQVFKETNDEIARFRDENNKLTNSAKQCEEENKALRETIDKLRKELQNEKQKELQLLRRKLQLQGELERKKALKTLQIEEKEFLLNYREIGDYYKKSIKVLKQEIKNTLNIYENQRKKLSQQDENIKVSIDELHSHIAVVSNKISIQEAIIGDLSDNNGLLQSKIDLYSKKLEETISYNKDESLHEYLNQLSTKLLTLADLFLLQSYQLNIAQKSADHLRNILENTSEEIESLEKEAVDEQLRVKEYFAEDGDELDILLGEKILSLGKPLNIGIVRLEEGIYRIGDQKVKLALEGKEIQVVHENFSQSFERFLSSL</sequence>
<evidence type="ECO:0000256" key="1">
    <source>
        <dbReference type="SAM" id="Coils"/>
    </source>
</evidence>
<comment type="caution">
    <text evidence="2">The sequence shown here is derived from an EMBL/GenBank/DDBJ whole genome shotgun (WGS) entry which is preliminary data.</text>
</comment>
<reference evidence="2" key="1">
    <citation type="submission" date="2021-09" db="EMBL/GenBank/DDBJ databases">
        <authorList>
            <consortium name="AG Swart"/>
            <person name="Singh M."/>
            <person name="Singh A."/>
            <person name="Seah K."/>
            <person name="Emmerich C."/>
        </authorList>
    </citation>
    <scope>NUCLEOTIDE SEQUENCE</scope>
    <source>
        <strain evidence="2">ATCC30299</strain>
    </source>
</reference>
<keyword evidence="3" id="KW-1185">Reference proteome</keyword>
<evidence type="ECO:0000313" key="2">
    <source>
        <dbReference type="EMBL" id="CAG9324960.1"/>
    </source>
</evidence>
<accession>A0AAU9JLA9</accession>
<dbReference type="EMBL" id="CAJZBQ010000037">
    <property type="protein sequence ID" value="CAG9324960.1"/>
    <property type="molecule type" value="Genomic_DNA"/>
</dbReference>
<evidence type="ECO:0000313" key="3">
    <source>
        <dbReference type="Proteomes" id="UP001162131"/>
    </source>
</evidence>